<protein>
    <submittedName>
        <fullName evidence="1">Uncharacterized protein</fullName>
    </submittedName>
</protein>
<feature type="non-terminal residue" evidence="1">
    <location>
        <position position="1"/>
    </location>
</feature>
<dbReference type="AlphaFoldDB" id="X1EFF5"/>
<reference evidence="1" key="1">
    <citation type="journal article" date="2014" name="Front. Microbiol.">
        <title>High frequency of phylogenetically diverse reductive dehalogenase-homologous genes in deep subseafloor sedimentary metagenomes.</title>
        <authorList>
            <person name="Kawai M."/>
            <person name="Futagami T."/>
            <person name="Toyoda A."/>
            <person name="Takaki Y."/>
            <person name="Nishi S."/>
            <person name="Hori S."/>
            <person name="Arai W."/>
            <person name="Tsubouchi T."/>
            <person name="Morono Y."/>
            <person name="Uchiyama I."/>
            <person name="Ito T."/>
            <person name="Fujiyama A."/>
            <person name="Inagaki F."/>
            <person name="Takami H."/>
        </authorList>
    </citation>
    <scope>NUCLEOTIDE SEQUENCE</scope>
    <source>
        <strain evidence="1">Expedition CK06-06</strain>
    </source>
</reference>
<dbReference type="EMBL" id="BART01037415">
    <property type="protein sequence ID" value="GAH07403.1"/>
    <property type="molecule type" value="Genomic_DNA"/>
</dbReference>
<evidence type="ECO:0000313" key="1">
    <source>
        <dbReference type="EMBL" id="GAH07403.1"/>
    </source>
</evidence>
<proteinExistence type="predicted"/>
<gene>
    <name evidence="1" type="ORF">S01H4_62616</name>
</gene>
<sequence length="43" mass="4673">PILQSIGVSVIWTVFLIVGVESIEETSLIVAQDTSAGEYTEDY</sequence>
<name>X1EFF5_9ZZZZ</name>
<organism evidence="1">
    <name type="scientific">marine sediment metagenome</name>
    <dbReference type="NCBI Taxonomy" id="412755"/>
    <lineage>
        <taxon>unclassified sequences</taxon>
        <taxon>metagenomes</taxon>
        <taxon>ecological metagenomes</taxon>
    </lineage>
</organism>
<comment type="caution">
    <text evidence="1">The sequence shown here is derived from an EMBL/GenBank/DDBJ whole genome shotgun (WGS) entry which is preliminary data.</text>
</comment>
<accession>X1EFF5</accession>